<feature type="signal peptide" evidence="1">
    <location>
        <begin position="1"/>
        <end position="31"/>
    </location>
</feature>
<feature type="chain" id="PRO_5008130261" evidence="1">
    <location>
        <begin position="32"/>
        <end position="747"/>
    </location>
</feature>
<dbReference type="PANTHER" id="PTHR20898">
    <property type="entry name" value="DAEDALUS ON 3-RELATED-RELATED"/>
    <property type="match status" value="1"/>
</dbReference>
<dbReference type="AlphaFoldDB" id="A0A182NRB4"/>
<sequence>MNVPSIRRANIALLCIGLGLVLSVMLSQCVAQLNRKSAKSNVSRRVRFTKAECVGAPYKLSHLNYCNMVQFPNGTIGLNVSVHIPIVLNYFEINAKVFYKYSTYRPFMIDWSIEMCQAIRVGKFNPATAFVMKVAEKSVPEYYHPCPHGNRTYKTFWIIEPSYIPDTLPSGDYRVDIFFRDATFSKLLSVQVYCAIRKQGLIAQLSRNVRKANISHTLRITKMQCIGTPYKHTYLHYCQMEQFENGTVGANISIHAPQVINYGEISAKLFYKYTTYRPFMIDWSMEYCQAYRVGKFNPSTALVMTIIKESLPAIYYPCPHGNRTYNIFWMLEPKFIPRALPSGDYRLDVYIRDSTNTNMFALQVFGVVRKQGLLSLPSGSQTNTMQRCDILQVFVSVLLARTVAQLNWISTNSDLSHTLRITKMQCIGVPYKQTILRHCKMQQFQNGSAGLHISADVPMVLNYIEISVKLNYKYTAYRPFMIDYSMEYCQAERTKMFNPSTALMMKVIEESLPDLYYPCPHGNRTYTVFWLFTPKFIPQTTPSGDYRLDIFYRDQSGTSLFALQMFGAFVKDSENGTASHALRITKMQCIGAPYKHTTLNLCKMEQFPNGDVALNISMDIPQVLNYIEISVQVFYKYTTYRPFMVNWNMEYCHTARFGKLNPNAVIMMKVIEATIPDLNYPCPHGNRSYNVCWLYERKFLLPSLPSGDYRMDIYLRDSSKANIIAFQLYGAMQCVDLPYKRTVLNHC</sequence>
<organism evidence="2 3">
    <name type="scientific">Anopheles dirus</name>
    <dbReference type="NCBI Taxonomy" id="7168"/>
    <lineage>
        <taxon>Eukaryota</taxon>
        <taxon>Metazoa</taxon>
        <taxon>Ecdysozoa</taxon>
        <taxon>Arthropoda</taxon>
        <taxon>Hexapoda</taxon>
        <taxon>Insecta</taxon>
        <taxon>Pterygota</taxon>
        <taxon>Neoptera</taxon>
        <taxon>Endopterygota</taxon>
        <taxon>Diptera</taxon>
        <taxon>Nematocera</taxon>
        <taxon>Culicoidea</taxon>
        <taxon>Culicidae</taxon>
        <taxon>Anophelinae</taxon>
        <taxon>Anopheles</taxon>
    </lineage>
</organism>
<dbReference type="PANTHER" id="PTHR20898:SF0">
    <property type="entry name" value="DAEDALUS ON 3-RELATED"/>
    <property type="match status" value="1"/>
</dbReference>
<evidence type="ECO:0000313" key="2">
    <source>
        <dbReference type="EnsemblMetazoa" id="ADIR010204-PA"/>
    </source>
</evidence>
<name>A0A182NRB4_9DIPT</name>
<reference evidence="2" key="2">
    <citation type="submission" date="2020-05" db="UniProtKB">
        <authorList>
            <consortium name="EnsemblMetazoa"/>
        </authorList>
    </citation>
    <scope>IDENTIFICATION</scope>
    <source>
        <strain evidence="2">WRAIR2</strain>
    </source>
</reference>
<keyword evidence="3" id="KW-1185">Reference proteome</keyword>
<dbReference type="Proteomes" id="UP000075884">
    <property type="component" value="Unassembled WGS sequence"/>
</dbReference>
<evidence type="ECO:0000313" key="3">
    <source>
        <dbReference type="Proteomes" id="UP000075884"/>
    </source>
</evidence>
<protein>
    <submittedName>
        <fullName evidence="2">Uncharacterized protein</fullName>
    </submittedName>
</protein>
<evidence type="ECO:0000256" key="1">
    <source>
        <dbReference type="SAM" id="SignalP"/>
    </source>
</evidence>
<accession>A0A182NRB4</accession>
<keyword evidence="1" id="KW-0732">Signal</keyword>
<dbReference type="VEuPathDB" id="VectorBase:ADIR010204"/>
<proteinExistence type="predicted"/>
<reference evidence="3" key="1">
    <citation type="submission" date="2013-03" db="EMBL/GenBank/DDBJ databases">
        <title>The Genome Sequence of Anopheles dirus WRAIR2.</title>
        <authorList>
            <consortium name="The Broad Institute Genomics Platform"/>
            <person name="Neafsey D.E."/>
            <person name="Walton C."/>
            <person name="Walker B."/>
            <person name="Young S.K."/>
            <person name="Zeng Q."/>
            <person name="Gargeya S."/>
            <person name="Fitzgerald M."/>
            <person name="Haas B."/>
            <person name="Abouelleil A."/>
            <person name="Allen A.W."/>
            <person name="Alvarado L."/>
            <person name="Arachchi H.M."/>
            <person name="Berlin A.M."/>
            <person name="Chapman S.B."/>
            <person name="Gainer-Dewar J."/>
            <person name="Goldberg J."/>
            <person name="Griggs A."/>
            <person name="Gujja S."/>
            <person name="Hansen M."/>
            <person name="Howarth C."/>
            <person name="Imamovic A."/>
            <person name="Ireland A."/>
            <person name="Larimer J."/>
            <person name="McCowan C."/>
            <person name="Murphy C."/>
            <person name="Pearson M."/>
            <person name="Poon T.W."/>
            <person name="Priest M."/>
            <person name="Roberts A."/>
            <person name="Saif S."/>
            <person name="Shea T."/>
            <person name="Sisk P."/>
            <person name="Sykes S."/>
            <person name="Wortman J."/>
            <person name="Nusbaum C."/>
            <person name="Birren B."/>
        </authorList>
    </citation>
    <scope>NUCLEOTIDE SEQUENCE [LARGE SCALE GENOMIC DNA]</scope>
    <source>
        <strain evidence="3">WRAIR2</strain>
    </source>
</reference>
<dbReference type="InterPro" id="IPR010512">
    <property type="entry name" value="DUF1091"/>
</dbReference>
<dbReference type="Pfam" id="PF06477">
    <property type="entry name" value="DUF1091"/>
    <property type="match status" value="3"/>
</dbReference>
<dbReference type="EnsemblMetazoa" id="ADIR010204-RA">
    <property type="protein sequence ID" value="ADIR010204-PA"/>
    <property type="gene ID" value="ADIR010204"/>
</dbReference>